<dbReference type="Gene3D" id="1.10.10.10">
    <property type="entry name" value="Winged helix-like DNA-binding domain superfamily/Winged helix DNA-binding domain"/>
    <property type="match status" value="1"/>
</dbReference>
<dbReference type="GO" id="GO:0000976">
    <property type="term" value="F:transcription cis-regulatory region binding"/>
    <property type="evidence" value="ECO:0007669"/>
    <property type="project" value="EnsemblPlants"/>
</dbReference>
<name>A0A059B443_EUCGR</name>
<evidence type="ECO:0000256" key="4">
    <source>
        <dbReference type="ARBA" id="ARBA00023016"/>
    </source>
</evidence>
<dbReference type="GO" id="GO:0005634">
    <property type="term" value="C:nucleus"/>
    <property type="evidence" value="ECO:0000318"/>
    <property type="project" value="GO_Central"/>
</dbReference>
<keyword evidence="2" id="KW-0597">Phosphoprotein</keyword>
<evidence type="ECO:0000256" key="9">
    <source>
        <dbReference type="SAM" id="MobiDB-lite"/>
    </source>
</evidence>
<accession>A0A059B443</accession>
<keyword evidence="4" id="KW-0346">Stress response</keyword>
<dbReference type="Pfam" id="PF00447">
    <property type="entry name" value="HSF_DNA-bind"/>
    <property type="match status" value="1"/>
</dbReference>
<dbReference type="Gramene" id="KCW60681">
    <property type="protein sequence ID" value="KCW60681"/>
    <property type="gene ID" value="EUGRSUZ_H03412"/>
</dbReference>
<dbReference type="PANTHER" id="PTHR10015:SF334">
    <property type="entry name" value="HEAT STRESS TRANSCRIPTION FACTOR A-6B"/>
    <property type="match status" value="1"/>
</dbReference>
<dbReference type="OMA" id="QHNDRSK"/>
<dbReference type="SMR" id="A0A059B443"/>
<keyword evidence="6" id="KW-0804">Transcription</keyword>
<dbReference type="OrthoDB" id="60033at2759"/>
<dbReference type="InterPro" id="IPR036388">
    <property type="entry name" value="WH-like_DNA-bd_sf"/>
</dbReference>
<feature type="region of interest" description="Disordered" evidence="9">
    <location>
        <begin position="1"/>
        <end position="23"/>
    </location>
</feature>
<organism evidence="11">
    <name type="scientific">Eucalyptus grandis</name>
    <name type="common">Flooded gum</name>
    <dbReference type="NCBI Taxonomy" id="71139"/>
    <lineage>
        <taxon>Eukaryota</taxon>
        <taxon>Viridiplantae</taxon>
        <taxon>Streptophyta</taxon>
        <taxon>Embryophyta</taxon>
        <taxon>Tracheophyta</taxon>
        <taxon>Spermatophyta</taxon>
        <taxon>Magnoliopsida</taxon>
        <taxon>eudicotyledons</taxon>
        <taxon>Gunneridae</taxon>
        <taxon>Pentapetalae</taxon>
        <taxon>rosids</taxon>
        <taxon>malvids</taxon>
        <taxon>Myrtales</taxon>
        <taxon>Myrtaceae</taxon>
        <taxon>Myrtoideae</taxon>
        <taxon>Eucalypteae</taxon>
        <taxon>Eucalyptus</taxon>
    </lineage>
</organism>
<keyword evidence="3" id="KW-0805">Transcription regulation</keyword>
<comment type="subcellular location">
    <subcellularLocation>
        <location evidence="1">Nucleus</location>
    </subcellularLocation>
</comment>
<dbReference type="KEGG" id="egr:104414754"/>
<protein>
    <recommendedName>
        <fullName evidence="10">HSF-type DNA-binding domain-containing protein</fullName>
    </recommendedName>
</protein>
<dbReference type="AlphaFoldDB" id="A0A059B443"/>
<keyword evidence="7" id="KW-0539">Nucleus</keyword>
<keyword evidence="5" id="KW-0238">DNA-binding</keyword>
<evidence type="ECO:0000256" key="8">
    <source>
        <dbReference type="ARBA" id="ARBA00061350"/>
    </source>
</evidence>
<evidence type="ECO:0000259" key="10">
    <source>
        <dbReference type="PROSITE" id="PS00434"/>
    </source>
</evidence>
<evidence type="ECO:0000256" key="7">
    <source>
        <dbReference type="ARBA" id="ARBA00023242"/>
    </source>
</evidence>
<evidence type="ECO:0000313" key="11">
    <source>
        <dbReference type="EMBL" id="KCW60681.1"/>
    </source>
</evidence>
<comment type="similarity">
    <text evidence="8">Belongs to the HSF family. Class A subfamily.</text>
</comment>
<sequence length="376" mass="42895">MNNPRVQAKKEHLGGAVFSSSSSPVTVNAIPQPIEGLHDLGPPPFLTKTYEIVDDPATNHIVSWSKGNNSFVVWDAQAFAMSLLPRYFKHNNFSSFIRQLNTYGFRKVDPDKWEFANEGFLRGQKYLLKNIRRRRTTHLAPHNSQQVLDPCVEVGRFGLDGEIDRLKRDKQVLMMELIKLRQQQQTSKSCLQVMEQRLKKTEMKQHQMMNFLARAMKNPDFLQQLVQQKDSRKELEEVLGKNKRRCSIDQGPSNVSLCDDDDQPVHDNEPSIGTFAKVEPQNYGDIGEFKRFELEKIVVDMDGGIGASRCNNIEEDQIGLVEENENRGNKALDEVFWEDLFHEGNEQTGLLGVGDEEDGEDMNILAEQLGYLSSIP</sequence>
<dbReference type="PANTHER" id="PTHR10015">
    <property type="entry name" value="HEAT SHOCK TRANSCRIPTION FACTOR"/>
    <property type="match status" value="1"/>
</dbReference>
<dbReference type="PROSITE" id="PS00434">
    <property type="entry name" value="HSF_DOMAIN"/>
    <property type="match status" value="1"/>
</dbReference>
<evidence type="ECO:0000256" key="6">
    <source>
        <dbReference type="ARBA" id="ARBA00023163"/>
    </source>
</evidence>
<gene>
    <name evidence="11" type="ORF">EUGRSUZ_H03412</name>
</gene>
<dbReference type="PRINTS" id="PR00056">
    <property type="entry name" value="HSFDOMAIN"/>
</dbReference>
<evidence type="ECO:0000256" key="1">
    <source>
        <dbReference type="ARBA" id="ARBA00004123"/>
    </source>
</evidence>
<dbReference type="SMART" id="SM00415">
    <property type="entry name" value="HSF"/>
    <property type="match status" value="1"/>
</dbReference>
<dbReference type="EMBL" id="KK198760">
    <property type="protein sequence ID" value="KCW60681.1"/>
    <property type="molecule type" value="Genomic_DNA"/>
</dbReference>
<dbReference type="InterPro" id="IPR036390">
    <property type="entry name" value="WH_DNA-bd_sf"/>
</dbReference>
<dbReference type="FunFam" id="1.10.10.10:FF:000057">
    <property type="entry name" value="Heat shock transcription factor 1"/>
    <property type="match status" value="1"/>
</dbReference>
<dbReference type="SUPFAM" id="SSF46785">
    <property type="entry name" value="Winged helix' DNA-binding domain"/>
    <property type="match status" value="1"/>
</dbReference>
<dbReference type="InterPro" id="IPR000232">
    <property type="entry name" value="HSF_DNA-bd"/>
</dbReference>
<dbReference type="GO" id="GO:0003700">
    <property type="term" value="F:DNA-binding transcription factor activity"/>
    <property type="evidence" value="ECO:0000318"/>
    <property type="project" value="GO_Central"/>
</dbReference>
<evidence type="ECO:0000256" key="3">
    <source>
        <dbReference type="ARBA" id="ARBA00023015"/>
    </source>
</evidence>
<dbReference type="eggNOG" id="KOG0627">
    <property type="taxonomic scope" value="Eukaryota"/>
</dbReference>
<proteinExistence type="inferred from homology"/>
<reference evidence="11" key="1">
    <citation type="submission" date="2013-07" db="EMBL/GenBank/DDBJ databases">
        <title>The genome of Eucalyptus grandis.</title>
        <authorList>
            <person name="Schmutz J."/>
            <person name="Hayes R."/>
            <person name="Myburg A."/>
            <person name="Tuskan G."/>
            <person name="Grattapaglia D."/>
            <person name="Rokhsar D.S."/>
        </authorList>
    </citation>
    <scope>NUCLEOTIDE SEQUENCE</scope>
    <source>
        <tissue evidence="11">Leaf extractions</tissue>
    </source>
</reference>
<feature type="domain" description="HSF-type DNA-binding" evidence="10">
    <location>
        <begin position="84"/>
        <end position="108"/>
    </location>
</feature>
<dbReference type="InParanoid" id="A0A059B443"/>
<dbReference type="GO" id="GO:0034605">
    <property type="term" value="P:cellular response to heat"/>
    <property type="evidence" value="ECO:0000318"/>
    <property type="project" value="GO_Central"/>
</dbReference>
<evidence type="ECO:0000256" key="5">
    <source>
        <dbReference type="ARBA" id="ARBA00023125"/>
    </source>
</evidence>
<evidence type="ECO:0000256" key="2">
    <source>
        <dbReference type="ARBA" id="ARBA00022553"/>
    </source>
</evidence>